<dbReference type="PROSITE" id="PS00107">
    <property type="entry name" value="PROTEIN_KINASE_ATP"/>
    <property type="match status" value="1"/>
</dbReference>
<dbReference type="PROSITE" id="PS00108">
    <property type="entry name" value="PROTEIN_KINASE_ST"/>
    <property type="match status" value="1"/>
</dbReference>
<evidence type="ECO:0000256" key="3">
    <source>
        <dbReference type="ARBA" id="ARBA00022777"/>
    </source>
</evidence>
<evidence type="ECO:0000256" key="5">
    <source>
        <dbReference type="PROSITE-ProRule" id="PRU10141"/>
    </source>
</evidence>
<organism evidence="8 9">
    <name type="scientific">Nocardia arthritidis</name>
    <dbReference type="NCBI Taxonomy" id="228602"/>
    <lineage>
        <taxon>Bacteria</taxon>
        <taxon>Bacillati</taxon>
        <taxon>Actinomycetota</taxon>
        <taxon>Actinomycetes</taxon>
        <taxon>Mycobacteriales</taxon>
        <taxon>Nocardiaceae</taxon>
        <taxon>Nocardia</taxon>
    </lineage>
</organism>
<dbReference type="SUPFAM" id="SSF56112">
    <property type="entry name" value="Protein kinase-like (PK-like)"/>
    <property type="match status" value="1"/>
</dbReference>
<dbReference type="InterPro" id="IPR017441">
    <property type="entry name" value="Protein_kinase_ATP_BS"/>
</dbReference>
<evidence type="ECO:0000313" key="9">
    <source>
        <dbReference type="Proteomes" id="UP000503540"/>
    </source>
</evidence>
<evidence type="ECO:0000256" key="6">
    <source>
        <dbReference type="SAM" id="Phobius"/>
    </source>
</evidence>
<dbReference type="InterPro" id="IPR011009">
    <property type="entry name" value="Kinase-like_dom_sf"/>
</dbReference>
<dbReference type="KEGG" id="nah:F5544_25795"/>
<keyword evidence="9" id="KW-1185">Reference proteome</keyword>
<dbReference type="SMART" id="SM00220">
    <property type="entry name" value="S_TKc"/>
    <property type="match status" value="1"/>
</dbReference>
<evidence type="ECO:0000256" key="2">
    <source>
        <dbReference type="ARBA" id="ARBA00022741"/>
    </source>
</evidence>
<feature type="transmembrane region" description="Helical" evidence="6">
    <location>
        <begin position="656"/>
        <end position="683"/>
    </location>
</feature>
<evidence type="ECO:0000256" key="1">
    <source>
        <dbReference type="ARBA" id="ARBA00022679"/>
    </source>
</evidence>
<keyword evidence="6" id="KW-0812">Transmembrane</keyword>
<protein>
    <submittedName>
        <fullName evidence="8">Protein kinase</fullName>
    </submittedName>
</protein>
<sequence>MPANLRQAPPAGKPIYSAEIGRLVTASDYHAKMARPASPGVRATVESGPSPGDSLGGVAEVVERFTDAWRGADTPPPLLDYLPDSPAIRRVTLIELIKIDLANRWSRGTEPKRLADYVRELPELSTWPLPPDLIYEEFHLRRRAGGDVRVVDYTAAYPEQAQQLSEMLATDDYRSTLLNPGEPAGLDELEPGRTIDDFDLMTGLGRGAFARVFLARQRSMQRLVAVKISRDRGAEPQTLAQLDHDYIVRVFDQRVLPGRLRLLYMQYVPGGTLFTVLEKIRRTPQSERSGALLLATVDEVLAARGEIRPAESAARAELAALSWPETVAWLGRRIAVALDYAGHHGVLHRDVKPANVLLTAEALPKLADFNISFSGNVSGDSPVAYFGGSLAYMSPEQLAAVHPDRPATAADLDTRSDLYSLAVVLWELLTGTKPFGDEAADGGDRTALDGMLERRAAIPESLPYEQLPPDCPPALRRALTRALEPDPGRRWPSGADFAQQLDLCLDAHARDLVDPPPRSWRLRARLLMHPIMALAIGVPNALAILYSYNHIRTLIIDRLDAAAQRRFTEYAVTTYAICFALGVLASNVLIARLWSMTLGLRRGKTYDTATLARARADTLRLSARIELICLALWVLAGVLVPVSVELSGNHIPTGSYAHFFLTQLVCGAIAVAYPYFLVSWYAVRSVYPMFLPHGGPGRPDSVQLSQLDRRSTHFLAVAAAVPLLGVAGATFVPATDLPAVLVPVRVLGVGGALAFVGVYWVFRSLERDLAALRRIVRR</sequence>
<reference evidence="8 9" key="1">
    <citation type="journal article" date="2019" name="ACS Chem. Biol.">
        <title>Identification and Mobilization of a Cryptic Antibiotic Biosynthesis Gene Locus from a Human-Pathogenic Nocardia Isolate.</title>
        <authorList>
            <person name="Herisse M."/>
            <person name="Ishida K."/>
            <person name="Porter J.L."/>
            <person name="Howden B."/>
            <person name="Hertweck C."/>
            <person name="Stinear T.P."/>
            <person name="Pidot S.J."/>
        </authorList>
    </citation>
    <scope>NUCLEOTIDE SEQUENCE [LARGE SCALE GENOMIC DNA]</scope>
    <source>
        <strain evidence="8 9">AUSMDU00012717</strain>
    </source>
</reference>
<feature type="binding site" evidence="5">
    <location>
        <position position="227"/>
    </location>
    <ligand>
        <name>ATP</name>
        <dbReference type="ChEBI" id="CHEBI:30616"/>
    </ligand>
</feature>
<keyword evidence="1" id="KW-0808">Transferase</keyword>
<evidence type="ECO:0000259" key="7">
    <source>
        <dbReference type="PROSITE" id="PS50011"/>
    </source>
</evidence>
<feature type="transmembrane region" description="Helical" evidence="6">
    <location>
        <begin position="740"/>
        <end position="762"/>
    </location>
</feature>
<dbReference type="GO" id="GO:0005524">
    <property type="term" value="F:ATP binding"/>
    <property type="evidence" value="ECO:0007669"/>
    <property type="project" value="UniProtKB-UniRule"/>
</dbReference>
<accession>A0A6G9YJ98</accession>
<feature type="transmembrane region" description="Helical" evidence="6">
    <location>
        <begin position="574"/>
        <end position="594"/>
    </location>
</feature>
<dbReference type="InterPro" id="IPR000719">
    <property type="entry name" value="Prot_kinase_dom"/>
</dbReference>
<keyword evidence="6" id="KW-1133">Transmembrane helix</keyword>
<proteinExistence type="predicted"/>
<name>A0A6G9YJ98_9NOCA</name>
<dbReference type="Proteomes" id="UP000503540">
    <property type="component" value="Chromosome"/>
</dbReference>
<dbReference type="EMBL" id="CP046172">
    <property type="protein sequence ID" value="QIS13013.1"/>
    <property type="molecule type" value="Genomic_DNA"/>
</dbReference>
<dbReference type="PROSITE" id="PS50011">
    <property type="entry name" value="PROTEIN_KINASE_DOM"/>
    <property type="match status" value="1"/>
</dbReference>
<dbReference type="InterPro" id="IPR008271">
    <property type="entry name" value="Ser/Thr_kinase_AS"/>
</dbReference>
<evidence type="ECO:0000256" key="4">
    <source>
        <dbReference type="ARBA" id="ARBA00022840"/>
    </source>
</evidence>
<dbReference type="AlphaFoldDB" id="A0A6G9YJ98"/>
<feature type="domain" description="Protein kinase" evidence="7">
    <location>
        <begin position="198"/>
        <end position="503"/>
    </location>
</feature>
<feature type="transmembrane region" description="Helical" evidence="6">
    <location>
        <begin position="625"/>
        <end position="644"/>
    </location>
</feature>
<keyword evidence="4 5" id="KW-0067">ATP-binding</keyword>
<keyword evidence="6" id="KW-0472">Membrane</keyword>
<dbReference type="PANTHER" id="PTHR43289:SF34">
    <property type="entry name" value="SERINE_THREONINE-PROTEIN KINASE YBDM-RELATED"/>
    <property type="match status" value="1"/>
</dbReference>
<feature type="transmembrane region" description="Helical" evidence="6">
    <location>
        <begin position="714"/>
        <end position="734"/>
    </location>
</feature>
<evidence type="ECO:0000313" key="8">
    <source>
        <dbReference type="EMBL" id="QIS13013.1"/>
    </source>
</evidence>
<dbReference type="PANTHER" id="PTHR43289">
    <property type="entry name" value="MITOGEN-ACTIVATED PROTEIN KINASE KINASE KINASE 20-RELATED"/>
    <property type="match status" value="1"/>
</dbReference>
<dbReference type="Pfam" id="PF00069">
    <property type="entry name" value="Pkinase"/>
    <property type="match status" value="1"/>
</dbReference>
<keyword evidence="2 5" id="KW-0547">Nucleotide-binding</keyword>
<dbReference type="Gene3D" id="1.10.510.10">
    <property type="entry name" value="Transferase(Phosphotransferase) domain 1"/>
    <property type="match status" value="2"/>
</dbReference>
<dbReference type="GO" id="GO:0004674">
    <property type="term" value="F:protein serine/threonine kinase activity"/>
    <property type="evidence" value="ECO:0007669"/>
    <property type="project" value="TreeGrafter"/>
</dbReference>
<dbReference type="CDD" id="cd14014">
    <property type="entry name" value="STKc_PknB_like"/>
    <property type="match status" value="1"/>
</dbReference>
<keyword evidence="3 8" id="KW-0418">Kinase</keyword>
<gene>
    <name evidence="8" type="ORF">F5544_25795</name>
</gene>